<dbReference type="AlphaFoldDB" id="A0A564YNR3"/>
<dbReference type="Proteomes" id="UP000321570">
    <property type="component" value="Unassembled WGS sequence"/>
</dbReference>
<keyword evidence="2" id="KW-1185">Reference proteome</keyword>
<gene>
    <name evidence="1" type="ORF">WMSIL1_LOCUS7783</name>
</gene>
<protein>
    <submittedName>
        <fullName evidence="1">Uncharacterized protein</fullName>
    </submittedName>
</protein>
<proteinExistence type="predicted"/>
<accession>A0A564YNR3</accession>
<evidence type="ECO:0000313" key="2">
    <source>
        <dbReference type="Proteomes" id="UP000321570"/>
    </source>
</evidence>
<organism evidence="1 2">
    <name type="scientific">Hymenolepis diminuta</name>
    <name type="common">Rat tapeworm</name>
    <dbReference type="NCBI Taxonomy" id="6216"/>
    <lineage>
        <taxon>Eukaryota</taxon>
        <taxon>Metazoa</taxon>
        <taxon>Spiralia</taxon>
        <taxon>Lophotrochozoa</taxon>
        <taxon>Platyhelminthes</taxon>
        <taxon>Cestoda</taxon>
        <taxon>Eucestoda</taxon>
        <taxon>Cyclophyllidea</taxon>
        <taxon>Hymenolepididae</taxon>
        <taxon>Hymenolepis</taxon>
    </lineage>
</organism>
<reference evidence="1 2" key="1">
    <citation type="submission" date="2019-07" db="EMBL/GenBank/DDBJ databases">
        <authorList>
            <person name="Jastrzebski P J."/>
            <person name="Paukszto L."/>
            <person name="Jastrzebski P J."/>
        </authorList>
    </citation>
    <scope>NUCLEOTIDE SEQUENCE [LARGE SCALE GENOMIC DNA]</scope>
    <source>
        <strain evidence="1 2">WMS-il1</strain>
    </source>
</reference>
<sequence>MTMGQRSARKSVVTALTSATNQVPSVNTRSMLDVLQPVTLETTKTVRTSRVASDRSCNNSLAISQFHFVL</sequence>
<name>A0A564YNR3_HYMDI</name>
<dbReference type="EMBL" id="CABIJS010000288">
    <property type="protein sequence ID" value="VUZ48348.1"/>
    <property type="molecule type" value="Genomic_DNA"/>
</dbReference>
<evidence type="ECO:0000313" key="1">
    <source>
        <dbReference type="EMBL" id="VUZ48348.1"/>
    </source>
</evidence>